<evidence type="ECO:0000313" key="2">
    <source>
        <dbReference type="Proteomes" id="UP000006633"/>
    </source>
</evidence>
<dbReference type="Proteomes" id="UP000006633">
    <property type="component" value="Chromosome"/>
</dbReference>
<evidence type="ECO:0000313" key="1">
    <source>
        <dbReference type="EMBL" id="ADH91103.1"/>
    </source>
</evidence>
<dbReference type="HOGENOM" id="CLU_3367485_0_0_5"/>
<organism evidence="1 2">
    <name type="scientific">Ancylobacter novellus (strain ATCC 8093 / DSM 506 / JCM 20403 / CCM 1077 / IAM 12100 / NBRC 12443 / NCIMB 10456)</name>
    <name type="common">Starkeya novella</name>
    <dbReference type="NCBI Taxonomy" id="639283"/>
    <lineage>
        <taxon>Bacteria</taxon>
        <taxon>Pseudomonadati</taxon>
        <taxon>Pseudomonadota</taxon>
        <taxon>Alphaproteobacteria</taxon>
        <taxon>Hyphomicrobiales</taxon>
        <taxon>Xanthobacteraceae</taxon>
        <taxon>Ancylobacter</taxon>
    </lineage>
</organism>
<gene>
    <name evidence="1" type="ordered locus">Snov_3833</name>
</gene>
<dbReference type="AlphaFoldDB" id="D6ZYY4"/>
<reference evidence="1 2" key="1">
    <citation type="journal article" date="2012" name="Stand. Genomic Sci.">
        <title>Complete genome sequence of the facultatively chemolithoautotrophic and methylotrophic alpha Proteobacterium Starkeya novella type strain (ATCC 8093(T)).</title>
        <authorList>
            <person name="Kappler U."/>
            <person name="Davenport K."/>
            <person name="Beatson S."/>
            <person name="Lucas S."/>
            <person name="Lapidus A."/>
            <person name="Copeland A."/>
            <person name="Berry K.W."/>
            <person name="Glavina Del Rio T."/>
            <person name="Hammon N."/>
            <person name="Dalin E."/>
            <person name="Tice H."/>
            <person name="Pitluck S."/>
            <person name="Richardson P."/>
            <person name="Bruce D."/>
            <person name="Goodwin L.A."/>
            <person name="Han C."/>
            <person name="Tapia R."/>
            <person name="Detter J.C."/>
            <person name="Chang Y.J."/>
            <person name="Jeffries C.D."/>
            <person name="Land M."/>
            <person name="Hauser L."/>
            <person name="Kyrpides N.C."/>
            <person name="Goker M."/>
            <person name="Ivanova N."/>
            <person name="Klenk H.P."/>
            <person name="Woyke T."/>
        </authorList>
    </citation>
    <scope>NUCLEOTIDE SEQUENCE [LARGE SCALE GENOMIC DNA]</scope>
    <source>
        <strain evidence="2">ATCC 8093 / DSM 506 / JCM 20403 / CCM 1077 / IAM 12100 / NBRC 12443 / NCIMB 10456</strain>
    </source>
</reference>
<name>D6ZYY4_ANCN5</name>
<accession>D6ZYY4</accession>
<protein>
    <submittedName>
        <fullName evidence="1">Uncharacterized protein</fullName>
    </submittedName>
</protein>
<proteinExistence type="predicted"/>
<dbReference type="KEGG" id="sno:Snov_3833"/>
<keyword evidence="2" id="KW-1185">Reference proteome</keyword>
<dbReference type="EMBL" id="CP002026">
    <property type="protein sequence ID" value="ADH91103.1"/>
    <property type="molecule type" value="Genomic_DNA"/>
</dbReference>
<sequence length="35" mass="3671">MPFVVIPAEGEAVEPGSLSNRVAIPHRPSAVRDDG</sequence>